<feature type="domain" description="Acyl-CoA thioester hydrolase/bile acid-CoA amino acid N-acetyltransferase" evidence="4">
    <location>
        <begin position="59"/>
        <end position="183"/>
    </location>
</feature>
<dbReference type="GO" id="GO:0047617">
    <property type="term" value="F:fatty acyl-CoA hydrolase activity"/>
    <property type="evidence" value="ECO:0007669"/>
    <property type="project" value="TreeGrafter"/>
</dbReference>
<dbReference type="PIRSF" id="PIRSF016521">
    <property type="entry name" value="Acyl-CoA_hydro"/>
    <property type="match status" value="1"/>
</dbReference>
<name>A0AAD8D3H4_ACIOX</name>
<dbReference type="PANTHER" id="PTHR10824:SF17">
    <property type="entry name" value="ACYL-COENZYME A THIOESTERASE 6"/>
    <property type="match status" value="1"/>
</dbReference>
<evidence type="ECO:0000313" key="6">
    <source>
        <dbReference type="EMBL" id="KAK1160438.1"/>
    </source>
</evidence>
<dbReference type="GO" id="GO:0006631">
    <property type="term" value="P:fatty acid metabolic process"/>
    <property type="evidence" value="ECO:0007669"/>
    <property type="project" value="UniProtKB-KW"/>
</dbReference>
<keyword evidence="2" id="KW-0276">Fatty acid metabolism</keyword>
<protein>
    <submittedName>
        <fullName evidence="6">Acyl-coenzyme A thioesterase 1-like</fullName>
    </submittedName>
</protein>
<evidence type="ECO:0000256" key="2">
    <source>
        <dbReference type="ARBA" id="ARBA00022832"/>
    </source>
</evidence>
<feature type="active site" description="Charge relay system" evidence="3">
    <location>
        <position position="274"/>
    </location>
</feature>
<feature type="active site" description="Charge relay system" evidence="3">
    <location>
        <position position="368"/>
    </location>
</feature>
<dbReference type="FunFam" id="3.40.50.1820:FF:000024">
    <property type="entry name" value="acyl-coenzyme A thioesterase 4"/>
    <property type="match status" value="1"/>
</dbReference>
<evidence type="ECO:0000313" key="7">
    <source>
        <dbReference type="Proteomes" id="UP001230051"/>
    </source>
</evidence>
<dbReference type="Proteomes" id="UP001230051">
    <property type="component" value="Unassembled WGS sequence"/>
</dbReference>
<dbReference type="Pfam" id="PF04775">
    <property type="entry name" value="Bile_Hydr_Trans"/>
    <property type="match status" value="1"/>
</dbReference>
<dbReference type="Pfam" id="PF08840">
    <property type="entry name" value="BAAT_C"/>
    <property type="match status" value="1"/>
</dbReference>
<dbReference type="FunFam" id="2.60.40.2240:FF:000001">
    <property type="entry name" value="acyl-coenzyme A thioesterase 4"/>
    <property type="match status" value="1"/>
</dbReference>
<keyword evidence="7" id="KW-1185">Reference proteome</keyword>
<evidence type="ECO:0000259" key="5">
    <source>
        <dbReference type="Pfam" id="PF08840"/>
    </source>
</evidence>
<feature type="active site" description="Charge relay system" evidence="3">
    <location>
        <position position="402"/>
    </location>
</feature>
<dbReference type="InterPro" id="IPR014940">
    <property type="entry name" value="BAAT_C"/>
</dbReference>
<feature type="domain" description="BAAT/Acyl-CoA thioester hydrolase C-terminal" evidence="5">
    <location>
        <begin position="246"/>
        <end position="453"/>
    </location>
</feature>
<comment type="similarity">
    <text evidence="1">Belongs to the C/M/P thioester hydrolase family.</text>
</comment>
<dbReference type="EMBL" id="JAGXEW010000020">
    <property type="protein sequence ID" value="KAK1160438.1"/>
    <property type="molecule type" value="Genomic_DNA"/>
</dbReference>
<sequence>MCAQVKFKFLFGELYIHIAKAKSSKMNFGVVLRHCLTTAAACHSPVRVRLLPSPKCLFDEPVQVKVEGLSPNQEVVLRAKLTDEKGELFQSSAAYRADGIGEIDLSRSPALGGSFSGTYPMGLFWALSAKNAHKKLVKRDVRTPFLVDIEVYSDGDTEGQLLAKETNERGFLAEGVQRLPVREGRVRATLFLPPGRGPFPGVLDMYGTGGGLPEYRASLLASRGFAVLALAYYSYLDLPKDMRELELEYFEEAVSFLRTHPQVRGPGIGVLAISKSGDLALSMASFLPGISATVSINGCNANTLFPLRYKGTVVPPLSFKTSRLFLTKSGIANIRDTLNNPTEEENRQSLIPIEQAQCRFLFVVAEDDQNWKSPFYAKEAAKRLREHGKENCEVVVYPGAGHYLEPPYFPHCPSSLHLLVGFPVVWGGEPRSHGEAQVDLWGRIQAFFIKHLDGESTSKARL</sequence>
<evidence type="ECO:0000256" key="3">
    <source>
        <dbReference type="PIRSR" id="PIRSR016521-1"/>
    </source>
</evidence>
<dbReference type="InterPro" id="IPR016662">
    <property type="entry name" value="Acyl-CoA_thioEstase_long-chain"/>
</dbReference>
<evidence type="ECO:0000256" key="1">
    <source>
        <dbReference type="ARBA" id="ARBA00006538"/>
    </source>
</evidence>
<proteinExistence type="inferred from homology"/>
<accession>A0AAD8D3H4</accession>
<dbReference type="Gene3D" id="2.60.40.2240">
    <property type="entry name" value="Acyl-CoA thioester hydrolase/BAAT N-terminal domain"/>
    <property type="match status" value="1"/>
</dbReference>
<evidence type="ECO:0000259" key="4">
    <source>
        <dbReference type="Pfam" id="PF04775"/>
    </source>
</evidence>
<dbReference type="InterPro" id="IPR042490">
    <property type="entry name" value="Thio_Ohase/BAAT_N"/>
</dbReference>
<keyword evidence="2" id="KW-0443">Lipid metabolism</keyword>
<dbReference type="AlphaFoldDB" id="A0AAD8D3H4"/>
<organism evidence="6 7">
    <name type="scientific">Acipenser oxyrinchus oxyrinchus</name>
    <dbReference type="NCBI Taxonomy" id="40147"/>
    <lineage>
        <taxon>Eukaryota</taxon>
        <taxon>Metazoa</taxon>
        <taxon>Chordata</taxon>
        <taxon>Craniata</taxon>
        <taxon>Vertebrata</taxon>
        <taxon>Euteleostomi</taxon>
        <taxon>Actinopterygii</taxon>
        <taxon>Chondrostei</taxon>
        <taxon>Acipenseriformes</taxon>
        <taxon>Acipenseridae</taxon>
        <taxon>Acipenser</taxon>
    </lineage>
</organism>
<dbReference type="PANTHER" id="PTHR10824">
    <property type="entry name" value="ACYL-COENZYME A THIOESTERASE-RELATED"/>
    <property type="match status" value="1"/>
</dbReference>
<dbReference type="InterPro" id="IPR006862">
    <property type="entry name" value="Thio_Ohase/aa_AcTrfase"/>
</dbReference>
<comment type="caution">
    <text evidence="6">The sequence shown here is derived from an EMBL/GenBank/DDBJ whole genome shotgun (WGS) entry which is preliminary data.</text>
</comment>
<dbReference type="InterPro" id="IPR029058">
    <property type="entry name" value="AB_hydrolase_fold"/>
</dbReference>
<dbReference type="Gene3D" id="3.40.50.1820">
    <property type="entry name" value="alpha/beta hydrolase"/>
    <property type="match status" value="1"/>
</dbReference>
<dbReference type="GO" id="GO:0006637">
    <property type="term" value="P:acyl-CoA metabolic process"/>
    <property type="evidence" value="ECO:0007669"/>
    <property type="project" value="InterPro"/>
</dbReference>
<reference evidence="6" key="1">
    <citation type="submission" date="2022-02" db="EMBL/GenBank/DDBJ databases">
        <title>Atlantic sturgeon de novo genome assembly.</title>
        <authorList>
            <person name="Stock M."/>
            <person name="Klopp C."/>
            <person name="Guiguen Y."/>
            <person name="Cabau C."/>
            <person name="Parinello H."/>
            <person name="Santidrian Yebra-Pimentel E."/>
            <person name="Kuhl H."/>
            <person name="Dirks R.P."/>
            <person name="Guessner J."/>
            <person name="Wuertz S."/>
            <person name="Du K."/>
            <person name="Schartl M."/>
        </authorList>
    </citation>
    <scope>NUCLEOTIDE SEQUENCE</scope>
    <source>
        <strain evidence="6">STURGEONOMICS-FGT-2020</strain>
        <tissue evidence="6">Whole blood</tissue>
    </source>
</reference>
<gene>
    <name evidence="6" type="primary">ACOT1</name>
    <name evidence="6" type="ORF">AOXY_G20635</name>
</gene>
<dbReference type="SUPFAM" id="SSF53474">
    <property type="entry name" value="alpha/beta-Hydrolases"/>
    <property type="match status" value="1"/>
</dbReference>